<dbReference type="Gene3D" id="3.40.30.10">
    <property type="entry name" value="Glutaredoxin"/>
    <property type="match status" value="1"/>
</dbReference>
<proteinExistence type="inferred from homology"/>
<evidence type="ECO:0000313" key="4">
    <source>
        <dbReference type="EMBL" id="MBL3680645.1"/>
    </source>
</evidence>
<keyword evidence="2" id="KW-0812">Transmembrane</keyword>
<dbReference type="PANTHER" id="PTHR13887">
    <property type="entry name" value="GLUTATHIONE S-TRANSFERASE KAPPA"/>
    <property type="match status" value="1"/>
</dbReference>
<protein>
    <recommendedName>
        <fullName evidence="3">Thioredoxin domain-containing protein</fullName>
    </recommendedName>
</protein>
<dbReference type="RefSeq" id="WP_202345920.1">
    <property type="nucleotide sequence ID" value="NZ_BAAAPI010000010.1"/>
</dbReference>
<keyword evidence="2" id="KW-1133">Transmembrane helix</keyword>
<reference evidence="4 5" key="1">
    <citation type="submission" date="2018-09" db="EMBL/GenBank/DDBJ databases">
        <title>Comparative genomics of Leucobacter spp.</title>
        <authorList>
            <person name="Reis A.C."/>
            <person name="Kolvenbach B.A."/>
            <person name="Corvini P.F.X."/>
            <person name="Nunes O.C."/>
        </authorList>
    </citation>
    <scope>NUCLEOTIDE SEQUENCE [LARGE SCALE GENOMIC DNA]</scope>
    <source>
        <strain evidence="4 5">TAN 31504</strain>
    </source>
</reference>
<sequence>MSRSAKAALITIPAVFLVFLVFIVIALFARSSAQSEASEAVAANRVPLVQENSRVLDDAGPEAPTLVEFLDFECEACGALHPVVEDIREQYDGRINVVVRYFPIPGHLNSMTSAVAVEAAAQQGQFEAMYRKMFATQTEWGERQDSEALRFRGFAEELGLDMAAYDAAVADPATEARVAEDFAAGQALGVQGTPTFFIDGELVTPTQVSDLTDALDGALAARE</sequence>
<evidence type="ECO:0000256" key="1">
    <source>
        <dbReference type="ARBA" id="ARBA00005791"/>
    </source>
</evidence>
<keyword evidence="2" id="KW-0472">Membrane</keyword>
<dbReference type="PROSITE" id="PS51352">
    <property type="entry name" value="THIOREDOXIN_2"/>
    <property type="match status" value="1"/>
</dbReference>
<evidence type="ECO:0000256" key="2">
    <source>
        <dbReference type="SAM" id="Phobius"/>
    </source>
</evidence>
<dbReference type="SUPFAM" id="SSF52833">
    <property type="entry name" value="Thioredoxin-like"/>
    <property type="match status" value="1"/>
</dbReference>
<keyword evidence="5" id="KW-1185">Reference proteome</keyword>
<feature type="domain" description="Thioredoxin" evidence="3">
    <location>
        <begin position="35"/>
        <end position="220"/>
    </location>
</feature>
<dbReference type="InterPro" id="IPR012336">
    <property type="entry name" value="Thioredoxin-like_fold"/>
</dbReference>
<evidence type="ECO:0000313" key="5">
    <source>
        <dbReference type="Proteomes" id="UP001645859"/>
    </source>
</evidence>
<dbReference type="Proteomes" id="UP001645859">
    <property type="component" value="Unassembled WGS sequence"/>
</dbReference>
<dbReference type="InterPro" id="IPR036249">
    <property type="entry name" value="Thioredoxin-like_sf"/>
</dbReference>
<dbReference type="EMBL" id="QYAC01000009">
    <property type="protein sequence ID" value="MBL3680645.1"/>
    <property type="molecule type" value="Genomic_DNA"/>
</dbReference>
<dbReference type="Pfam" id="PF13462">
    <property type="entry name" value="Thioredoxin_4"/>
    <property type="match status" value="1"/>
</dbReference>
<dbReference type="InterPro" id="IPR013766">
    <property type="entry name" value="Thioredoxin_domain"/>
</dbReference>
<feature type="transmembrane region" description="Helical" evidence="2">
    <location>
        <begin position="7"/>
        <end position="29"/>
    </location>
</feature>
<evidence type="ECO:0000259" key="3">
    <source>
        <dbReference type="PROSITE" id="PS51352"/>
    </source>
</evidence>
<name>A0ABS1SJK6_9MICO</name>
<gene>
    <name evidence="4" type="ORF">D3230_15305</name>
</gene>
<accession>A0ABS1SJK6</accession>
<dbReference type="PANTHER" id="PTHR13887:SF56">
    <property type="entry name" value="THIOREDOXIN-LIKE REDUCTASE RV2466C"/>
    <property type="match status" value="1"/>
</dbReference>
<comment type="caution">
    <text evidence="4">The sequence shown here is derived from an EMBL/GenBank/DDBJ whole genome shotgun (WGS) entry which is preliminary data.</text>
</comment>
<comment type="similarity">
    <text evidence="1">Belongs to the thioredoxin family. DsbA subfamily.</text>
</comment>
<organism evidence="4 5">
    <name type="scientific">Leucobacter chromiireducens subsp. solipictus</name>
    <dbReference type="NCBI Taxonomy" id="398235"/>
    <lineage>
        <taxon>Bacteria</taxon>
        <taxon>Bacillati</taxon>
        <taxon>Actinomycetota</taxon>
        <taxon>Actinomycetes</taxon>
        <taxon>Micrococcales</taxon>
        <taxon>Microbacteriaceae</taxon>
        <taxon>Leucobacter</taxon>
    </lineage>
</organism>